<feature type="transmembrane region" description="Helical" evidence="2">
    <location>
        <begin position="357"/>
        <end position="376"/>
    </location>
</feature>
<name>A0A6G0SF28_9STRA</name>
<evidence type="ECO:0000256" key="2">
    <source>
        <dbReference type="SAM" id="Phobius"/>
    </source>
</evidence>
<feature type="transmembrane region" description="Helical" evidence="2">
    <location>
        <begin position="388"/>
        <end position="406"/>
    </location>
</feature>
<feature type="compositionally biased region" description="Polar residues" evidence="1">
    <location>
        <begin position="1066"/>
        <end position="1089"/>
    </location>
</feature>
<dbReference type="Proteomes" id="UP000486351">
    <property type="component" value="Unassembled WGS sequence"/>
</dbReference>
<feature type="transmembrane region" description="Helical" evidence="2">
    <location>
        <begin position="792"/>
        <end position="809"/>
    </location>
</feature>
<feature type="transmembrane region" description="Helical" evidence="2">
    <location>
        <begin position="853"/>
        <end position="875"/>
    </location>
</feature>
<keyword evidence="2" id="KW-0472">Membrane</keyword>
<evidence type="ECO:0008006" key="5">
    <source>
        <dbReference type="Google" id="ProtNLM"/>
    </source>
</evidence>
<feature type="region of interest" description="Disordered" evidence="1">
    <location>
        <begin position="1051"/>
        <end position="1096"/>
    </location>
</feature>
<gene>
    <name evidence="3" type="ORF">PF008_g3750</name>
</gene>
<feature type="transmembrane region" description="Helical" evidence="2">
    <location>
        <begin position="630"/>
        <end position="653"/>
    </location>
</feature>
<protein>
    <recommendedName>
        <fullName evidence="5">Transmembrane protein</fullName>
    </recommendedName>
</protein>
<sequence>MSSGSRVLWPTSSWQRTSLISRTSDGSILGPRSKAVQTRIPRADSNTGWLYELQLSQPLPAVDISRTPMSEMLSASRYAEVVRMMHKVVPILVRLNRVNILVFGSILFLPARVTRPWIPLLGVISLAPPLSFTLFLSVEILELLVRRNYEFWFVSVLNLINWIGVGQVFGDFRAIVCVSFWLNSQSVISIDANYRTYQTTAKSIVMAGPSMLALVFCCSYRLIVDAATSPSLWVGSVELQWHQIVIFTASTLIVFMFKKAYAKVFRSRRIHDEAVANSEGGRHVISCVLVRARMCLMPAATKHCLRVTNFVTNQPASASCTQQLRLARHESVVVDARRVLLPEQFLERIVTPCIKTALYATAVTSLATTAVSWVLLLCSVKHSVLPSSIVAFVTSLLFVSTTAALAQKDLLRLLLWNFDVLFSTVQATMLALCLLDLLSWGAASSCAVIAWWLWFIRLLLLDALTPSVTAKLHFRKLALPVIILVLCIATACAMKIVSSHDTVFTSRLFFSISLPHLGTYEEHTNTLAVQRVATIIGWNARLLFELAVDDPNQLIFICRRIEYPRAVWLILQLTVSMDANFRTFVVAVRSNILVLAVLIIIAALVFLMVIDVDSARLEWVIPIYSALDVTLPVIGLFENALATLIPFVMRVLFTKRKLFGARSAGSKLVRCQLYHAQLVLRPVRYSRTASLGVETNRRSYVLHKQLGITAPEMSITSGNDTARHHQQVTLVALRLSAIDTRNTLLLSWPVKTSGRLCIFKLFGIYATGSAGLALTVATLGLPPSGNQSPAQYAVPVVGFMLTMGFCTVFDCASQRDMLRALLFHNFGFLFSMTHCSVACLCVADMMSWDYRCWAVASAFVWFVWVQLLDVVTPLVRRQLVFSKVQVVPVLWLLWALMFVVAYASVFIPMERSGLRGRDLVRFHVGHNVTVLNTKSILLNRLFIMFFWMQRHAWNVFTGAFTRCWRLLRPPKPSEVPEEEANDPDEEELSTMRGSLEYFCPFDTFPGVKHKLSRLERAVTSARSIRRISLTGRHCVRRLSSAILLSGVVAPSAKQQQKPRRGAFGQRSGNSQSESDTHSNPKTGSWTNSVPGMVRDE</sequence>
<feature type="transmembrane region" description="Helical" evidence="2">
    <location>
        <begin position="477"/>
        <end position="497"/>
    </location>
</feature>
<evidence type="ECO:0000256" key="1">
    <source>
        <dbReference type="SAM" id="MobiDB-lite"/>
    </source>
</evidence>
<feature type="transmembrane region" description="Helical" evidence="2">
    <location>
        <begin position="761"/>
        <end position="780"/>
    </location>
</feature>
<keyword evidence="2" id="KW-0812">Transmembrane</keyword>
<feature type="transmembrane region" description="Helical" evidence="2">
    <location>
        <begin position="887"/>
        <end position="909"/>
    </location>
</feature>
<feature type="transmembrane region" description="Helical" evidence="2">
    <location>
        <begin position="117"/>
        <end position="137"/>
    </location>
</feature>
<dbReference type="AlphaFoldDB" id="A0A6G0SF28"/>
<feature type="transmembrane region" description="Helical" evidence="2">
    <location>
        <begin position="204"/>
        <end position="223"/>
    </location>
</feature>
<feature type="transmembrane region" description="Helical" evidence="2">
    <location>
        <begin position="821"/>
        <end position="847"/>
    </location>
</feature>
<reference evidence="3 4" key="1">
    <citation type="submission" date="2018-09" db="EMBL/GenBank/DDBJ databases">
        <title>Genomic investigation of the strawberry pathogen Phytophthora fragariae indicates pathogenicity is determined by transcriptional variation in three key races.</title>
        <authorList>
            <person name="Adams T.M."/>
            <person name="Armitage A.D."/>
            <person name="Sobczyk M.K."/>
            <person name="Bates H.J."/>
            <person name="Dunwell J.M."/>
            <person name="Nellist C.F."/>
            <person name="Harrison R.J."/>
        </authorList>
    </citation>
    <scope>NUCLEOTIDE SEQUENCE [LARGE SCALE GENOMIC DNA]</scope>
    <source>
        <strain evidence="3 4">NOV-77</strain>
    </source>
</reference>
<organism evidence="3 4">
    <name type="scientific">Phytophthora fragariae</name>
    <dbReference type="NCBI Taxonomy" id="53985"/>
    <lineage>
        <taxon>Eukaryota</taxon>
        <taxon>Sar</taxon>
        <taxon>Stramenopiles</taxon>
        <taxon>Oomycota</taxon>
        <taxon>Peronosporomycetes</taxon>
        <taxon>Peronosporales</taxon>
        <taxon>Peronosporaceae</taxon>
        <taxon>Phytophthora</taxon>
    </lineage>
</organism>
<proteinExistence type="predicted"/>
<comment type="caution">
    <text evidence="3">The sequence shown here is derived from an EMBL/GenBank/DDBJ whole genome shotgun (WGS) entry which is preliminary data.</text>
</comment>
<feature type="transmembrane region" description="Helical" evidence="2">
    <location>
        <begin position="413"/>
        <end position="432"/>
    </location>
</feature>
<feature type="transmembrane region" description="Helical" evidence="2">
    <location>
        <begin position="243"/>
        <end position="261"/>
    </location>
</feature>
<feature type="transmembrane region" description="Helical" evidence="2">
    <location>
        <begin position="592"/>
        <end position="610"/>
    </location>
</feature>
<dbReference type="EMBL" id="QXFY01000119">
    <property type="protein sequence ID" value="KAE9356122.1"/>
    <property type="molecule type" value="Genomic_DNA"/>
</dbReference>
<evidence type="ECO:0000313" key="4">
    <source>
        <dbReference type="Proteomes" id="UP000486351"/>
    </source>
</evidence>
<keyword evidence="2" id="KW-1133">Transmembrane helix</keyword>
<evidence type="ECO:0000313" key="3">
    <source>
        <dbReference type="EMBL" id="KAE9356122.1"/>
    </source>
</evidence>
<accession>A0A6G0SF28</accession>